<name>A0ABT9M181_9THEO</name>
<evidence type="ECO:0000259" key="1">
    <source>
        <dbReference type="Pfam" id="PF01548"/>
    </source>
</evidence>
<organism evidence="2 3">
    <name type="scientific">Thermoanaerobacter pentosaceus</name>
    <dbReference type="NCBI Taxonomy" id="694059"/>
    <lineage>
        <taxon>Bacteria</taxon>
        <taxon>Bacillati</taxon>
        <taxon>Bacillota</taxon>
        <taxon>Clostridia</taxon>
        <taxon>Thermoanaerobacterales</taxon>
        <taxon>Thermoanaerobacteraceae</taxon>
        <taxon>Thermoanaerobacter</taxon>
    </lineage>
</organism>
<feature type="domain" description="Transposase IS110-like N-terminal" evidence="1">
    <location>
        <begin position="11"/>
        <end position="104"/>
    </location>
</feature>
<dbReference type="InterPro" id="IPR047650">
    <property type="entry name" value="Transpos_IS110"/>
</dbReference>
<accession>A0ABT9M181</accession>
<gene>
    <name evidence="2" type="ORF">J2S24_000335</name>
</gene>
<keyword evidence="3" id="KW-1185">Reference proteome</keyword>
<proteinExistence type="predicted"/>
<dbReference type="Pfam" id="PF01548">
    <property type="entry name" value="DEDD_Tnp_IS110"/>
    <property type="match status" value="1"/>
</dbReference>
<reference evidence="2 3" key="1">
    <citation type="submission" date="2023-07" db="EMBL/GenBank/DDBJ databases">
        <title>Genomic Encyclopedia of Type Strains, Phase IV (KMG-IV): sequencing the most valuable type-strain genomes for metagenomic binning, comparative biology and taxonomic classification.</title>
        <authorList>
            <person name="Goeker M."/>
        </authorList>
    </citation>
    <scope>NUCLEOTIDE SEQUENCE [LARGE SCALE GENOMIC DNA]</scope>
    <source>
        <strain evidence="2 3">DSM 25963</strain>
    </source>
</reference>
<comment type="caution">
    <text evidence="2">The sequence shown here is derived from an EMBL/GenBank/DDBJ whole genome shotgun (WGS) entry which is preliminary data.</text>
</comment>
<dbReference type="EMBL" id="JAURUP010000002">
    <property type="protein sequence ID" value="MDP9749871.1"/>
    <property type="molecule type" value="Genomic_DNA"/>
</dbReference>
<sequence>MLKIVHPICCSIDVHKKFLVAAIAITDSNNVTTYVKRRFSIFNSDLIKLRDWLLSYNCFEVCMEFTGKYWIPIFNVLEKSCHVVIANPKYLRAIKGQKTDDKDAT</sequence>
<protein>
    <submittedName>
        <fullName evidence="2">Transposase</fullName>
    </submittedName>
</protein>
<evidence type="ECO:0000313" key="3">
    <source>
        <dbReference type="Proteomes" id="UP001223886"/>
    </source>
</evidence>
<dbReference type="Proteomes" id="UP001223886">
    <property type="component" value="Unassembled WGS sequence"/>
</dbReference>
<evidence type="ECO:0000313" key="2">
    <source>
        <dbReference type="EMBL" id="MDP9749871.1"/>
    </source>
</evidence>
<dbReference type="RefSeq" id="WP_211232390.1">
    <property type="nucleotide sequence ID" value="NZ_JAURUP010000002.1"/>
</dbReference>
<dbReference type="InterPro" id="IPR002525">
    <property type="entry name" value="Transp_IS110-like_N"/>
</dbReference>
<dbReference type="PANTHER" id="PTHR33055">
    <property type="entry name" value="TRANSPOSASE FOR INSERTION SEQUENCE ELEMENT IS1111A"/>
    <property type="match status" value="1"/>
</dbReference>